<reference evidence="2" key="1">
    <citation type="submission" date="2009-08" db="EMBL/GenBank/DDBJ databases">
        <title>The complete genome of Chitinophaga pinensis DSM 2588.</title>
        <authorList>
            <consortium name="US DOE Joint Genome Institute (JGI-PGF)"/>
            <person name="Lucas S."/>
            <person name="Copeland A."/>
            <person name="Lapidus A."/>
            <person name="Glavina del Rio T."/>
            <person name="Dalin E."/>
            <person name="Tice H."/>
            <person name="Bruce D."/>
            <person name="Goodwin L."/>
            <person name="Pitluck S."/>
            <person name="Kyrpides N."/>
            <person name="Mavromatis K."/>
            <person name="Ivanova N."/>
            <person name="Mikhailova N."/>
            <person name="Sims D."/>
            <person name="Meinche L."/>
            <person name="Brettin T."/>
            <person name="Detter J.C."/>
            <person name="Han C."/>
            <person name="Larimer F."/>
            <person name="Land M."/>
            <person name="Hauser L."/>
            <person name="Markowitz V."/>
            <person name="Cheng J.-F."/>
            <person name="Hugenholtz P."/>
            <person name="Woyke T."/>
            <person name="Wu D."/>
            <person name="Spring S."/>
            <person name="Klenk H.-P."/>
            <person name="Eisen J.A."/>
        </authorList>
    </citation>
    <scope>NUCLEOTIDE SEQUENCE [LARGE SCALE GENOMIC DNA]</scope>
    <source>
        <strain evidence="2">ATCC 43595 / DSM 2588 / LMG 13176 / NBRC 15968 / NCIMB 11800 / UQM 2034</strain>
    </source>
</reference>
<gene>
    <name evidence="1" type="ordered locus">Cpin_4519</name>
</gene>
<dbReference type="AlphaFoldDB" id="A0A979G718"/>
<dbReference type="KEGG" id="cpi:Cpin_4519"/>
<dbReference type="PROSITE" id="PS51257">
    <property type="entry name" value="PROKAR_LIPOPROTEIN"/>
    <property type="match status" value="1"/>
</dbReference>
<dbReference type="OrthoDB" id="1067458at2"/>
<evidence type="ECO:0000313" key="1">
    <source>
        <dbReference type="EMBL" id="ACU61961.1"/>
    </source>
</evidence>
<reference evidence="1 2" key="2">
    <citation type="journal article" date="2010" name="Stand. Genomic Sci.">
        <title>Complete genome sequence of Chitinophaga pinensis type strain (UQM 2034).</title>
        <authorList>
            <person name="Glavina Del Rio T."/>
            <person name="Abt B."/>
            <person name="Spring S."/>
            <person name="Lapidus A."/>
            <person name="Nolan M."/>
            <person name="Tice H."/>
            <person name="Copeland A."/>
            <person name="Cheng J.F."/>
            <person name="Chen F."/>
            <person name="Bruce D."/>
            <person name="Goodwin L."/>
            <person name="Pitluck S."/>
            <person name="Ivanova N."/>
            <person name="Mavromatis K."/>
            <person name="Mikhailova N."/>
            <person name="Pati A."/>
            <person name="Chen A."/>
            <person name="Palaniappan K."/>
            <person name="Land M."/>
            <person name="Hauser L."/>
            <person name="Chang Y.J."/>
            <person name="Jeffries C.D."/>
            <person name="Chain P."/>
            <person name="Saunders E."/>
            <person name="Detter J.C."/>
            <person name="Brettin T."/>
            <person name="Rohde M."/>
            <person name="Goker M."/>
            <person name="Bristow J."/>
            <person name="Eisen J.A."/>
            <person name="Markowitz V."/>
            <person name="Hugenholtz P."/>
            <person name="Kyrpides N.C."/>
            <person name="Klenk H.P."/>
            <person name="Lucas S."/>
        </authorList>
    </citation>
    <scope>NUCLEOTIDE SEQUENCE [LARGE SCALE GENOMIC DNA]</scope>
    <source>
        <strain evidence="2">ATCC 43595 / DSM 2588 / LMG 13176 / NBRC 15968 / NCIMB 11800 / UQM 2034</strain>
    </source>
</reference>
<protein>
    <recommendedName>
        <fullName evidence="3">Lipoprotein</fullName>
    </recommendedName>
</protein>
<proteinExistence type="predicted"/>
<evidence type="ECO:0000313" key="2">
    <source>
        <dbReference type="Proteomes" id="UP000002215"/>
    </source>
</evidence>
<dbReference type="Proteomes" id="UP000002215">
    <property type="component" value="Chromosome"/>
</dbReference>
<organism evidence="1 2">
    <name type="scientific">Chitinophaga pinensis (strain ATCC 43595 / DSM 2588 / LMG 13176 / NBRC 15968 / NCIMB 11800 / UQM 2034)</name>
    <dbReference type="NCBI Taxonomy" id="485918"/>
    <lineage>
        <taxon>Bacteria</taxon>
        <taxon>Pseudomonadati</taxon>
        <taxon>Bacteroidota</taxon>
        <taxon>Chitinophagia</taxon>
        <taxon>Chitinophagales</taxon>
        <taxon>Chitinophagaceae</taxon>
        <taxon>Chitinophaga</taxon>
    </lineage>
</organism>
<evidence type="ECO:0008006" key="3">
    <source>
        <dbReference type="Google" id="ProtNLM"/>
    </source>
</evidence>
<sequence>MSKYAIALLSLLLIAVIIVGCGGGDPPKGKNEPHQAKKKIVKINFFMETSGSMAGYLQGSTDFRKRIPNLLVNIEGKVDSGKLKLHNYYIADSIVPFSGSTQQFINAISTGHPTKSKSSEMHKIFEMIAQHTDSNDISIFVSDCILSYPDAVLRQKGNENINRDNAEGELKATMTKSFLDLKQHKHMCAMVYGFNSSFVGNYYTYQNKVIPIKGNVSRPYYMWVIGNRELLSHFNNQLNDLESLQPYTMAMDFGLFGEPVKGGNILFNYLREGDWAVGEDGLKDVSASAKKPCVFAIATDLSSLPAYAKDTTYLRQHLKKQADNLDYSIEKILLAKNIDIGKLKKSERAGVQKGTHVFVLRINNVYQSGNVTLHLPLQYDTSYRALSIMDDSKVTDIDGKTFALQHLIDGVREAYQNNNQDYIDISIPIKK</sequence>
<dbReference type="EMBL" id="CP001699">
    <property type="protein sequence ID" value="ACU61961.1"/>
    <property type="molecule type" value="Genomic_DNA"/>
</dbReference>
<accession>A0A979G718</accession>
<name>A0A979G718_CHIPD</name>
<dbReference type="RefSeq" id="WP_012792129.1">
    <property type="nucleotide sequence ID" value="NC_013132.1"/>
</dbReference>